<dbReference type="EMBL" id="CAEKKB010000008">
    <property type="protein sequence ID" value="CAB4319834.1"/>
    <property type="molecule type" value="Genomic_DNA"/>
</dbReference>
<evidence type="ECO:0000313" key="3">
    <source>
        <dbReference type="Proteomes" id="UP000507245"/>
    </source>
</evidence>
<accession>A0A6J5Y8C7</accession>
<dbReference type="GO" id="GO:0003676">
    <property type="term" value="F:nucleic acid binding"/>
    <property type="evidence" value="ECO:0007669"/>
    <property type="project" value="InterPro"/>
</dbReference>
<proteinExistence type="predicted"/>
<dbReference type="InterPro" id="IPR044730">
    <property type="entry name" value="RNase_H-like_dom_plant"/>
</dbReference>
<dbReference type="PANTHER" id="PTHR47074:SF73">
    <property type="entry name" value="OS04G0448401 PROTEIN"/>
    <property type="match status" value="1"/>
</dbReference>
<dbReference type="InterPro" id="IPR002156">
    <property type="entry name" value="RNaseH_domain"/>
</dbReference>
<dbReference type="AlphaFoldDB" id="A0A6J5Y8C7"/>
<reference evidence="3" key="1">
    <citation type="journal article" date="2020" name="Genome Biol.">
        <title>Gamete binning: chromosome-level and haplotype-resolved genome assembly enabled by high-throughput single-cell sequencing of gamete genomes.</title>
        <authorList>
            <person name="Campoy J.A."/>
            <person name="Sun H."/>
            <person name="Goel M."/>
            <person name="Jiao W.-B."/>
            <person name="Folz-Donahue K."/>
            <person name="Wang N."/>
            <person name="Rubio M."/>
            <person name="Liu C."/>
            <person name="Kukat C."/>
            <person name="Ruiz D."/>
            <person name="Huettel B."/>
            <person name="Schneeberger K."/>
        </authorList>
    </citation>
    <scope>NUCLEOTIDE SEQUENCE [LARGE SCALE GENOMIC DNA]</scope>
    <source>
        <strain evidence="3">cv. Rojo Pasion</strain>
    </source>
</reference>
<gene>
    <name evidence="2" type="ORF">ORAREDHAP_LOCUS47570</name>
</gene>
<dbReference type="Proteomes" id="UP000507245">
    <property type="component" value="Unassembled WGS sequence"/>
</dbReference>
<sequence length="288" mass="32016">MAPSSNTLIPPILWMQKFGRIIPNAFTTLDRWLHDMLSIPDTPHEDFLHRFSLLSFLCWEIWKARCDFVFKGTNPDPRLVIKRANDSYSEFWEANTCFSRLSGSRTTPSSPYVGRDRWLPPLANAIKINFDGAWSPGTSHGGIGVIARDDCGTWRGGTASPISCNSALVAEAAAALYAVSYAITRDFSKVVFESDSKVFVDSILGNHGNYSWTILPILDEICSLSQHFNEMRWKWVPRSANRAAHMSATIGLRAMELQSWVIRPPLSLVGVLNSDGLPCPPVGSSLLN</sequence>
<dbReference type="InterPro" id="IPR052929">
    <property type="entry name" value="RNase_H-like_EbsB-rel"/>
</dbReference>
<dbReference type="InterPro" id="IPR036397">
    <property type="entry name" value="RNaseH_sf"/>
</dbReference>
<protein>
    <recommendedName>
        <fullName evidence="1">RNase H type-1 domain-containing protein</fullName>
    </recommendedName>
</protein>
<feature type="domain" description="RNase H type-1" evidence="1">
    <location>
        <begin position="129"/>
        <end position="249"/>
    </location>
</feature>
<dbReference type="GO" id="GO:0004523">
    <property type="term" value="F:RNA-DNA hybrid ribonuclease activity"/>
    <property type="evidence" value="ECO:0007669"/>
    <property type="project" value="InterPro"/>
</dbReference>
<dbReference type="PANTHER" id="PTHR47074">
    <property type="entry name" value="BNAC02G40300D PROTEIN"/>
    <property type="match status" value="1"/>
</dbReference>
<evidence type="ECO:0000313" key="2">
    <source>
        <dbReference type="EMBL" id="CAB4319834.1"/>
    </source>
</evidence>
<dbReference type="SUPFAM" id="SSF53098">
    <property type="entry name" value="Ribonuclease H-like"/>
    <property type="match status" value="1"/>
</dbReference>
<organism evidence="2 3">
    <name type="scientific">Prunus armeniaca</name>
    <name type="common">Apricot</name>
    <name type="synonym">Armeniaca vulgaris</name>
    <dbReference type="NCBI Taxonomy" id="36596"/>
    <lineage>
        <taxon>Eukaryota</taxon>
        <taxon>Viridiplantae</taxon>
        <taxon>Streptophyta</taxon>
        <taxon>Embryophyta</taxon>
        <taxon>Tracheophyta</taxon>
        <taxon>Spermatophyta</taxon>
        <taxon>Magnoliopsida</taxon>
        <taxon>eudicotyledons</taxon>
        <taxon>Gunneridae</taxon>
        <taxon>Pentapetalae</taxon>
        <taxon>rosids</taxon>
        <taxon>fabids</taxon>
        <taxon>Rosales</taxon>
        <taxon>Rosaceae</taxon>
        <taxon>Amygdaloideae</taxon>
        <taxon>Amygdaleae</taxon>
        <taxon>Prunus</taxon>
    </lineage>
</organism>
<dbReference type="Pfam" id="PF13456">
    <property type="entry name" value="RVT_3"/>
    <property type="match status" value="1"/>
</dbReference>
<keyword evidence="3" id="KW-1185">Reference proteome</keyword>
<dbReference type="CDD" id="cd06222">
    <property type="entry name" value="RNase_H_like"/>
    <property type="match status" value="1"/>
</dbReference>
<dbReference type="InterPro" id="IPR012337">
    <property type="entry name" value="RNaseH-like_sf"/>
</dbReference>
<dbReference type="OrthoDB" id="1166575at2759"/>
<name>A0A6J5Y8C7_PRUAR</name>
<dbReference type="Gene3D" id="3.30.420.10">
    <property type="entry name" value="Ribonuclease H-like superfamily/Ribonuclease H"/>
    <property type="match status" value="1"/>
</dbReference>
<evidence type="ECO:0000259" key="1">
    <source>
        <dbReference type="Pfam" id="PF13456"/>
    </source>
</evidence>